<organism evidence="16 17">
    <name type="scientific">Candidatus Tagabacteria bacterium CG09_land_8_20_14_0_10_41_14</name>
    <dbReference type="NCBI Taxonomy" id="1975021"/>
    <lineage>
        <taxon>Bacteria</taxon>
        <taxon>Candidatus Tagaibacteriota</taxon>
    </lineage>
</organism>
<dbReference type="Gene3D" id="1.20.120.640">
    <property type="entry name" value="Anticodon-binding domain of a subclass of class I aminoacyl-tRNA synthetases"/>
    <property type="match status" value="1"/>
</dbReference>
<evidence type="ECO:0000256" key="13">
    <source>
        <dbReference type="HAMAP-Rule" id="MF_00041"/>
    </source>
</evidence>
<evidence type="ECO:0000256" key="6">
    <source>
        <dbReference type="ARBA" id="ARBA00022723"/>
    </source>
</evidence>
<keyword evidence="9 13" id="KW-0067">ATP-binding</keyword>
<keyword evidence="5 13" id="KW-0436">Ligase</keyword>
<dbReference type="EC" id="6.1.1.16" evidence="13"/>
<evidence type="ECO:0000256" key="5">
    <source>
        <dbReference type="ARBA" id="ARBA00022598"/>
    </source>
</evidence>
<dbReference type="SUPFAM" id="SSF52374">
    <property type="entry name" value="Nucleotidylyl transferase"/>
    <property type="match status" value="1"/>
</dbReference>
<dbReference type="AlphaFoldDB" id="A0A2H0WLK5"/>
<sequence>MAIKFYNYLTRQKEPFNPIKKGRVGLYTCGPTVYDRVHLGNLRTFIFEDVLKKTLQLNGYRVKHVMNITDIDDKIIKKMKQEKKTLKQITLPYLKLFLQDIKKLNIERAAYFPKATENIKEMIKLIKVLLKKGMAYKGKDNSIYFDISKFQTYGALSELTKQNIRHGARIENDEYSKKNAGDFVLWKAFNSIQDKSLTAWNAAFGKGRPGWHIECSAMSMKYLGKTFDIHAGAVDLLFPHHENEIAQSEAATGQKFVNYWLEAEHLLVENQKMSKSLGNFYTLRDIEKRNINPLAFRYLALNSHYRSKLNFTWNAVQKAEESLKNLRSLSFRKIIKREPRNAKKEKEYETKFIEALNNDLNTPRSLTTTWELARDAETPQTSKDKLIEKFDKVLKLGLKTDFRIPAEITKMAKNREKLRRENNYEKADQLRQKADNLGWIMEDTPSGPAIRKKL</sequence>
<evidence type="ECO:0000256" key="7">
    <source>
        <dbReference type="ARBA" id="ARBA00022741"/>
    </source>
</evidence>
<keyword evidence="7 13" id="KW-0547">Nucleotide-binding</keyword>
<protein>
    <recommendedName>
        <fullName evidence="13">Cysteine--tRNA ligase</fullName>
        <ecNumber evidence="13">6.1.1.16</ecNumber>
    </recommendedName>
    <alternativeName>
        <fullName evidence="13">Cysteinyl-tRNA synthetase</fullName>
        <shortName evidence="13">CysRS</shortName>
    </alternativeName>
</protein>
<keyword evidence="10 13" id="KW-0648">Protein biosynthesis</keyword>
<comment type="caution">
    <text evidence="16">The sequence shown here is derived from an EMBL/GenBank/DDBJ whole genome shotgun (WGS) entry which is preliminary data.</text>
</comment>
<evidence type="ECO:0000256" key="2">
    <source>
        <dbReference type="ARBA" id="ARBA00005594"/>
    </source>
</evidence>
<evidence type="ECO:0000313" key="16">
    <source>
        <dbReference type="EMBL" id="PIS13534.1"/>
    </source>
</evidence>
<dbReference type="PANTHER" id="PTHR10890">
    <property type="entry name" value="CYSTEINYL-TRNA SYNTHETASE"/>
    <property type="match status" value="1"/>
</dbReference>
<evidence type="ECO:0000313" key="17">
    <source>
        <dbReference type="Proteomes" id="UP000230353"/>
    </source>
</evidence>
<gene>
    <name evidence="13" type="primary">cysS</name>
    <name evidence="16" type="ORF">COT67_01185</name>
</gene>
<dbReference type="GO" id="GO:0006423">
    <property type="term" value="P:cysteinyl-tRNA aminoacylation"/>
    <property type="evidence" value="ECO:0007669"/>
    <property type="project" value="UniProtKB-UniRule"/>
</dbReference>
<comment type="similarity">
    <text evidence="2 13">Belongs to the class-I aminoacyl-tRNA synthetase family.</text>
</comment>
<feature type="short sequence motif" description="'HIGH' region" evidence="13">
    <location>
        <begin position="31"/>
        <end position="41"/>
    </location>
</feature>
<dbReference type="GO" id="GO:0008270">
    <property type="term" value="F:zinc ion binding"/>
    <property type="evidence" value="ECO:0007669"/>
    <property type="project" value="UniProtKB-UniRule"/>
</dbReference>
<comment type="subunit">
    <text evidence="3 13">Monomer.</text>
</comment>
<keyword evidence="6 13" id="KW-0479">Metal-binding</keyword>
<name>A0A2H0WLK5_9BACT</name>
<dbReference type="PANTHER" id="PTHR10890:SF3">
    <property type="entry name" value="CYSTEINE--TRNA LIGASE, CYTOPLASMIC"/>
    <property type="match status" value="1"/>
</dbReference>
<feature type="binding site" evidence="13">
    <location>
        <position position="275"/>
    </location>
    <ligand>
        <name>ATP</name>
        <dbReference type="ChEBI" id="CHEBI:30616"/>
    </ligand>
</feature>
<evidence type="ECO:0000256" key="3">
    <source>
        <dbReference type="ARBA" id="ARBA00011245"/>
    </source>
</evidence>
<evidence type="ECO:0000259" key="15">
    <source>
        <dbReference type="Pfam" id="PF09190"/>
    </source>
</evidence>
<dbReference type="EMBL" id="PEZL01000017">
    <property type="protein sequence ID" value="PIS13534.1"/>
    <property type="molecule type" value="Genomic_DNA"/>
</dbReference>
<dbReference type="InterPro" id="IPR009080">
    <property type="entry name" value="tRNAsynth_Ia_anticodon-bd"/>
</dbReference>
<dbReference type="GO" id="GO:0005829">
    <property type="term" value="C:cytosol"/>
    <property type="evidence" value="ECO:0007669"/>
    <property type="project" value="TreeGrafter"/>
</dbReference>
<dbReference type="Proteomes" id="UP000230353">
    <property type="component" value="Unassembled WGS sequence"/>
</dbReference>
<dbReference type="InterPro" id="IPR015803">
    <property type="entry name" value="Cys-tRNA-ligase"/>
</dbReference>
<feature type="short sequence motif" description="'KMSKS' region" evidence="13">
    <location>
        <begin position="272"/>
        <end position="276"/>
    </location>
</feature>
<keyword evidence="4 13" id="KW-0963">Cytoplasm</keyword>
<feature type="binding site" evidence="13">
    <location>
        <position position="244"/>
    </location>
    <ligand>
        <name>Zn(2+)</name>
        <dbReference type="ChEBI" id="CHEBI:29105"/>
    </ligand>
</feature>
<feature type="domain" description="tRNA synthetases class I catalytic" evidence="14">
    <location>
        <begin position="16"/>
        <end position="320"/>
    </location>
</feature>
<dbReference type="CDD" id="cd00672">
    <property type="entry name" value="CysRS_core"/>
    <property type="match status" value="1"/>
</dbReference>
<proteinExistence type="inferred from homology"/>
<dbReference type="Gene3D" id="3.40.50.620">
    <property type="entry name" value="HUPs"/>
    <property type="match status" value="1"/>
</dbReference>
<evidence type="ECO:0000256" key="8">
    <source>
        <dbReference type="ARBA" id="ARBA00022833"/>
    </source>
</evidence>
<keyword evidence="11 13" id="KW-0030">Aminoacyl-tRNA synthetase</keyword>
<dbReference type="GO" id="GO:0004817">
    <property type="term" value="F:cysteine-tRNA ligase activity"/>
    <property type="evidence" value="ECO:0007669"/>
    <property type="project" value="UniProtKB-UniRule"/>
</dbReference>
<evidence type="ECO:0000256" key="4">
    <source>
        <dbReference type="ARBA" id="ARBA00022490"/>
    </source>
</evidence>
<evidence type="ECO:0000259" key="14">
    <source>
        <dbReference type="Pfam" id="PF01406"/>
    </source>
</evidence>
<comment type="cofactor">
    <cofactor evidence="13">
        <name>Zn(2+)</name>
        <dbReference type="ChEBI" id="CHEBI:29105"/>
    </cofactor>
    <text evidence="13">Binds 1 zinc ion per subunit.</text>
</comment>
<evidence type="ECO:0000256" key="1">
    <source>
        <dbReference type="ARBA" id="ARBA00004496"/>
    </source>
</evidence>
<keyword evidence="8 13" id="KW-0862">Zinc</keyword>
<comment type="catalytic activity">
    <reaction evidence="12 13">
        <text>tRNA(Cys) + L-cysteine + ATP = L-cysteinyl-tRNA(Cys) + AMP + diphosphate</text>
        <dbReference type="Rhea" id="RHEA:17773"/>
        <dbReference type="Rhea" id="RHEA-COMP:9661"/>
        <dbReference type="Rhea" id="RHEA-COMP:9679"/>
        <dbReference type="ChEBI" id="CHEBI:30616"/>
        <dbReference type="ChEBI" id="CHEBI:33019"/>
        <dbReference type="ChEBI" id="CHEBI:35235"/>
        <dbReference type="ChEBI" id="CHEBI:78442"/>
        <dbReference type="ChEBI" id="CHEBI:78517"/>
        <dbReference type="ChEBI" id="CHEBI:456215"/>
        <dbReference type="EC" id="6.1.1.16"/>
    </reaction>
</comment>
<dbReference type="InterPro" id="IPR024909">
    <property type="entry name" value="Cys-tRNA/MSH_ligase"/>
</dbReference>
<feature type="binding site" evidence="13">
    <location>
        <position position="240"/>
    </location>
    <ligand>
        <name>Zn(2+)</name>
        <dbReference type="ChEBI" id="CHEBI:29105"/>
    </ligand>
</feature>
<feature type="binding site" evidence="13">
    <location>
        <position position="29"/>
    </location>
    <ligand>
        <name>Zn(2+)</name>
        <dbReference type="ChEBI" id="CHEBI:29105"/>
    </ligand>
</feature>
<dbReference type="PRINTS" id="PR00983">
    <property type="entry name" value="TRNASYNTHCYS"/>
</dbReference>
<dbReference type="Pfam" id="PF09190">
    <property type="entry name" value="DALR_2"/>
    <property type="match status" value="1"/>
</dbReference>
<dbReference type="SUPFAM" id="SSF47323">
    <property type="entry name" value="Anticodon-binding domain of a subclass of class I aminoacyl-tRNA synthetases"/>
    <property type="match status" value="1"/>
</dbReference>
<evidence type="ECO:0000256" key="11">
    <source>
        <dbReference type="ARBA" id="ARBA00023146"/>
    </source>
</evidence>
<feature type="binding site" evidence="13">
    <location>
        <position position="215"/>
    </location>
    <ligand>
        <name>Zn(2+)</name>
        <dbReference type="ChEBI" id="CHEBI:29105"/>
    </ligand>
</feature>
<dbReference type="InterPro" id="IPR014729">
    <property type="entry name" value="Rossmann-like_a/b/a_fold"/>
</dbReference>
<accession>A0A2H0WLK5</accession>
<dbReference type="HAMAP" id="MF_00041">
    <property type="entry name" value="Cys_tRNA_synth"/>
    <property type="match status" value="1"/>
</dbReference>
<reference evidence="17" key="1">
    <citation type="submission" date="2017-09" db="EMBL/GenBank/DDBJ databases">
        <title>Depth-based differentiation of microbial function through sediment-hosted aquifers and enrichment of novel symbionts in the deep terrestrial subsurface.</title>
        <authorList>
            <person name="Probst A.J."/>
            <person name="Ladd B."/>
            <person name="Jarett J.K."/>
            <person name="Geller-Mcgrath D.E."/>
            <person name="Sieber C.M.K."/>
            <person name="Emerson J.B."/>
            <person name="Anantharaman K."/>
            <person name="Thomas B.C."/>
            <person name="Malmstrom R."/>
            <person name="Stieglmeier M."/>
            <person name="Klingl A."/>
            <person name="Woyke T."/>
            <person name="Ryan C.M."/>
            <person name="Banfield J.F."/>
        </authorList>
    </citation>
    <scope>NUCLEOTIDE SEQUENCE [LARGE SCALE GENOMIC DNA]</scope>
</reference>
<dbReference type="InterPro" id="IPR032678">
    <property type="entry name" value="tRNA-synt_1_cat_dom"/>
</dbReference>
<dbReference type="FunFam" id="3.40.50.620:FF:000130">
    <property type="entry name" value="Cysteine--tRNA ligase"/>
    <property type="match status" value="1"/>
</dbReference>
<dbReference type="NCBIfam" id="TIGR00435">
    <property type="entry name" value="cysS"/>
    <property type="match status" value="1"/>
</dbReference>
<evidence type="ECO:0000256" key="10">
    <source>
        <dbReference type="ARBA" id="ARBA00022917"/>
    </source>
</evidence>
<dbReference type="GO" id="GO:0005524">
    <property type="term" value="F:ATP binding"/>
    <property type="evidence" value="ECO:0007669"/>
    <property type="project" value="UniProtKB-UniRule"/>
</dbReference>
<feature type="domain" description="Cysteinyl-tRNA synthetase class Ia DALR" evidence="15">
    <location>
        <begin position="351"/>
        <end position="395"/>
    </location>
</feature>
<evidence type="ECO:0000256" key="9">
    <source>
        <dbReference type="ARBA" id="ARBA00022840"/>
    </source>
</evidence>
<dbReference type="Pfam" id="PF01406">
    <property type="entry name" value="tRNA-synt_1e"/>
    <property type="match status" value="1"/>
</dbReference>
<comment type="subcellular location">
    <subcellularLocation>
        <location evidence="1 13">Cytoplasm</location>
    </subcellularLocation>
</comment>
<dbReference type="InterPro" id="IPR015273">
    <property type="entry name" value="Cys-tRNA-synt_Ia_DALR"/>
</dbReference>
<evidence type="ECO:0000256" key="12">
    <source>
        <dbReference type="ARBA" id="ARBA00047398"/>
    </source>
</evidence>